<evidence type="ECO:0000313" key="15">
    <source>
        <dbReference type="EMBL" id="KAK6954813.1"/>
    </source>
</evidence>
<dbReference type="PANTHER" id="PTHR19443:SF16">
    <property type="entry name" value="HEXOKINASE TYPE 1-RELATED"/>
    <property type="match status" value="1"/>
</dbReference>
<evidence type="ECO:0000256" key="7">
    <source>
        <dbReference type="ARBA" id="ARBA00022840"/>
    </source>
</evidence>
<dbReference type="FunFam" id="3.30.420.40:FF:000805">
    <property type="entry name" value="Hexokinase-2"/>
    <property type="match status" value="1"/>
</dbReference>
<evidence type="ECO:0000256" key="12">
    <source>
        <dbReference type="RuleBase" id="RU362007"/>
    </source>
</evidence>
<dbReference type="SUPFAM" id="SSF53067">
    <property type="entry name" value="Actin-like ATPase domain"/>
    <property type="match status" value="2"/>
</dbReference>
<evidence type="ECO:0000256" key="5">
    <source>
        <dbReference type="ARBA" id="ARBA00022741"/>
    </source>
</evidence>
<name>A0AAX6MQV2_9PEZI</name>
<dbReference type="GO" id="GO:0006096">
    <property type="term" value="P:glycolytic process"/>
    <property type="evidence" value="ECO:0007669"/>
    <property type="project" value="UniProtKB-KW"/>
</dbReference>
<dbReference type="Gene3D" id="3.30.420.40">
    <property type="match status" value="1"/>
</dbReference>
<evidence type="ECO:0000256" key="10">
    <source>
        <dbReference type="ARBA" id="ARBA00047905"/>
    </source>
</evidence>
<dbReference type="GO" id="GO:0005739">
    <property type="term" value="C:mitochondrion"/>
    <property type="evidence" value="ECO:0007669"/>
    <property type="project" value="TreeGrafter"/>
</dbReference>
<keyword evidence="4 12" id="KW-0808">Transferase</keyword>
<sequence>MARGLDISESIKQDKFENLSPELREKLIDIENQFNVTSDKLKEITRWFEKELREGLEKDGSNIAMNITWVLGLPSGSEIGEYVTIDLGGTNLRVCLVSLKGQREEIDIKQHSYRIPEEIKTGSARQLWDFIADSLDGFIKSHRLTENRNDRLPLGFCFSYPASQECIDHGILKTWTKGFDIDGVEGENAAAQLRDVLAERNLPLELVALVNDTTGAMIASAYKDPDTIIGAIFGTGCNAAYVENVGSIPKLKTDLPPNTPMAINCEYGAFDNAHRVLPRTKYDVTIDEDSPRPGEQAFEKMSAGLYLGELFRLIALDLHKSGLLFPGQDAAKLSESYSLDTGFLSALENDPLEASQTRLEESLGIKVTLDETRVARRLAEVIATRGARLCSCGVAAICQMKGISSGHVAADGTVANKHPKFKQRWTEALGEILDWPRDRKEDPIILTSAQDGSGIGAAVISAMTLYRIHSGNTVGVQG</sequence>
<keyword evidence="6 12" id="KW-0418">Kinase</keyword>
<comment type="catalytic activity">
    <reaction evidence="9">
        <text>a D-hexose + ATP = a D-hexose 6-phosphate + ADP + H(+)</text>
        <dbReference type="Rhea" id="RHEA:22740"/>
        <dbReference type="ChEBI" id="CHEBI:4194"/>
        <dbReference type="ChEBI" id="CHEBI:15378"/>
        <dbReference type="ChEBI" id="CHEBI:30616"/>
        <dbReference type="ChEBI" id="CHEBI:229467"/>
        <dbReference type="ChEBI" id="CHEBI:456216"/>
        <dbReference type="EC" id="2.7.1.1"/>
    </reaction>
    <physiologicalReaction direction="left-to-right" evidence="9">
        <dbReference type="Rhea" id="RHEA:22741"/>
    </physiologicalReaction>
</comment>
<evidence type="ECO:0000259" key="13">
    <source>
        <dbReference type="Pfam" id="PF00349"/>
    </source>
</evidence>
<feature type="domain" description="Hexokinase C-terminal" evidence="14">
    <location>
        <begin position="229"/>
        <end position="463"/>
    </location>
</feature>
<dbReference type="GO" id="GO:0006006">
    <property type="term" value="P:glucose metabolic process"/>
    <property type="evidence" value="ECO:0007669"/>
    <property type="project" value="UniProtKB-ARBA"/>
</dbReference>
<dbReference type="InterPro" id="IPR022672">
    <property type="entry name" value="Hexokinase_N"/>
</dbReference>
<dbReference type="FunFam" id="3.40.367.20:FF:000004">
    <property type="entry name" value="Phosphotransferase"/>
    <property type="match status" value="1"/>
</dbReference>
<feature type="domain" description="Hexokinase N-terminal" evidence="13">
    <location>
        <begin position="29"/>
        <end position="222"/>
    </location>
</feature>
<keyword evidence="8 12" id="KW-0324">Glycolysis</keyword>
<comment type="pathway">
    <text evidence="1">Carbohydrate degradation; glycolysis; D-glyceraldehyde 3-phosphate and glycerone phosphate from D-glucose: step 1/4.</text>
</comment>
<comment type="caution">
    <text evidence="15">The sequence shown here is derived from an EMBL/GenBank/DDBJ whole genome shotgun (WGS) entry which is preliminary data.</text>
</comment>
<gene>
    <name evidence="15" type="ORF">Daesc_004782</name>
</gene>
<dbReference type="PRINTS" id="PR00475">
    <property type="entry name" value="HEXOKINASE"/>
</dbReference>
<evidence type="ECO:0000313" key="16">
    <source>
        <dbReference type="Proteomes" id="UP001369815"/>
    </source>
</evidence>
<dbReference type="Gene3D" id="3.40.367.20">
    <property type="match status" value="1"/>
</dbReference>
<dbReference type="GO" id="GO:0005524">
    <property type="term" value="F:ATP binding"/>
    <property type="evidence" value="ECO:0007669"/>
    <property type="project" value="UniProtKB-UniRule"/>
</dbReference>
<dbReference type="PANTHER" id="PTHR19443">
    <property type="entry name" value="HEXOKINASE"/>
    <property type="match status" value="1"/>
</dbReference>
<dbReference type="EC" id="2.7.1.-" evidence="12"/>
<proteinExistence type="inferred from homology"/>
<keyword evidence="7 12" id="KW-0067">ATP-binding</keyword>
<evidence type="ECO:0000256" key="6">
    <source>
        <dbReference type="ARBA" id="ARBA00022777"/>
    </source>
</evidence>
<organism evidence="15 16">
    <name type="scientific">Daldinia eschscholtzii</name>
    <dbReference type="NCBI Taxonomy" id="292717"/>
    <lineage>
        <taxon>Eukaryota</taxon>
        <taxon>Fungi</taxon>
        <taxon>Dikarya</taxon>
        <taxon>Ascomycota</taxon>
        <taxon>Pezizomycotina</taxon>
        <taxon>Sordariomycetes</taxon>
        <taxon>Xylariomycetidae</taxon>
        <taxon>Xylariales</taxon>
        <taxon>Hypoxylaceae</taxon>
        <taxon>Daldinia</taxon>
    </lineage>
</organism>
<comment type="similarity">
    <text evidence="3 12">Belongs to the hexokinase family.</text>
</comment>
<dbReference type="GO" id="GO:0005536">
    <property type="term" value="F:D-glucose binding"/>
    <property type="evidence" value="ECO:0007669"/>
    <property type="project" value="InterPro"/>
</dbReference>
<evidence type="ECO:0000256" key="8">
    <source>
        <dbReference type="ARBA" id="ARBA00023152"/>
    </source>
</evidence>
<evidence type="ECO:0000256" key="9">
    <source>
        <dbReference type="ARBA" id="ARBA00044613"/>
    </source>
</evidence>
<dbReference type="InterPro" id="IPR043129">
    <property type="entry name" value="ATPase_NBD"/>
</dbReference>
<dbReference type="Pfam" id="PF03727">
    <property type="entry name" value="Hexokinase_2"/>
    <property type="match status" value="1"/>
</dbReference>
<dbReference type="GO" id="GO:0001678">
    <property type="term" value="P:intracellular glucose homeostasis"/>
    <property type="evidence" value="ECO:0007669"/>
    <property type="project" value="InterPro"/>
</dbReference>
<dbReference type="GO" id="GO:0019158">
    <property type="term" value="F:mannokinase activity"/>
    <property type="evidence" value="ECO:0007669"/>
    <property type="project" value="TreeGrafter"/>
</dbReference>
<comment type="pathway">
    <text evidence="2">Carbohydrate metabolism; hexose metabolism.</text>
</comment>
<dbReference type="GO" id="GO:0006013">
    <property type="term" value="P:mannose metabolic process"/>
    <property type="evidence" value="ECO:0007669"/>
    <property type="project" value="TreeGrafter"/>
</dbReference>
<evidence type="ECO:0000256" key="3">
    <source>
        <dbReference type="ARBA" id="ARBA00009225"/>
    </source>
</evidence>
<dbReference type="InterPro" id="IPR022673">
    <property type="entry name" value="Hexokinase_C"/>
</dbReference>
<evidence type="ECO:0000256" key="1">
    <source>
        <dbReference type="ARBA" id="ARBA00004888"/>
    </source>
</evidence>
<evidence type="ECO:0000259" key="14">
    <source>
        <dbReference type="Pfam" id="PF03727"/>
    </source>
</evidence>
<dbReference type="GO" id="GO:0005829">
    <property type="term" value="C:cytosol"/>
    <property type="evidence" value="ECO:0007669"/>
    <property type="project" value="TreeGrafter"/>
</dbReference>
<reference evidence="15 16" key="1">
    <citation type="journal article" date="2024" name="Front Chem Biol">
        <title>Unveiling the potential of Daldinia eschscholtzii MFLUCC 19-0629 through bioactivity and bioinformatics studies for enhanced sustainable agriculture production.</title>
        <authorList>
            <person name="Brooks S."/>
            <person name="Weaver J.A."/>
            <person name="Klomchit A."/>
            <person name="Alharthi S.A."/>
            <person name="Onlamun T."/>
            <person name="Nurani R."/>
            <person name="Vong T.K."/>
            <person name="Alberti F."/>
            <person name="Greco C."/>
        </authorList>
    </citation>
    <scope>NUCLEOTIDE SEQUENCE [LARGE SCALE GENOMIC DNA]</scope>
    <source>
        <strain evidence="15">MFLUCC 19-0629</strain>
    </source>
</reference>
<comment type="catalytic activity">
    <reaction evidence="10">
        <text>D-fructose + ATP = D-fructose 6-phosphate + ADP + H(+)</text>
        <dbReference type="Rhea" id="RHEA:16125"/>
        <dbReference type="ChEBI" id="CHEBI:15378"/>
        <dbReference type="ChEBI" id="CHEBI:30616"/>
        <dbReference type="ChEBI" id="CHEBI:37721"/>
        <dbReference type="ChEBI" id="CHEBI:61527"/>
        <dbReference type="ChEBI" id="CHEBI:456216"/>
        <dbReference type="EC" id="2.7.1.1"/>
    </reaction>
    <physiologicalReaction direction="left-to-right" evidence="10">
        <dbReference type="Rhea" id="RHEA:16126"/>
    </physiologicalReaction>
</comment>
<dbReference type="AlphaFoldDB" id="A0AAX6MQV2"/>
<evidence type="ECO:0000256" key="2">
    <source>
        <dbReference type="ARBA" id="ARBA00005028"/>
    </source>
</evidence>
<keyword evidence="5 12" id="KW-0547">Nucleotide-binding</keyword>
<dbReference type="GO" id="GO:0004340">
    <property type="term" value="F:glucokinase activity"/>
    <property type="evidence" value="ECO:0007669"/>
    <property type="project" value="TreeGrafter"/>
</dbReference>
<dbReference type="Gene3D" id="1.10.287.1250">
    <property type="match status" value="1"/>
</dbReference>
<dbReference type="Proteomes" id="UP001369815">
    <property type="component" value="Unassembled WGS sequence"/>
</dbReference>
<comment type="catalytic activity">
    <reaction evidence="11">
        <text>D-glucose + ATP = D-glucose 6-phosphate + ADP + H(+)</text>
        <dbReference type="Rhea" id="RHEA:17825"/>
        <dbReference type="ChEBI" id="CHEBI:4167"/>
        <dbReference type="ChEBI" id="CHEBI:15378"/>
        <dbReference type="ChEBI" id="CHEBI:30616"/>
        <dbReference type="ChEBI" id="CHEBI:61548"/>
        <dbReference type="ChEBI" id="CHEBI:456216"/>
        <dbReference type="EC" id="2.7.1.1"/>
    </reaction>
    <physiologicalReaction direction="left-to-right" evidence="11">
        <dbReference type="Rhea" id="RHEA:17826"/>
    </physiologicalReaction>
</comment>
<dbReference type="GO" id="GO:0008865">
    <property type="term" value="F:fructokinase activity"/>
    <property type="evidence" value="ECO:0007669"/>
    <property type="project" value="TreeGrafter"/>
</dbReference>
<dbReference type="Pfam" id="PF00349">
    <property type="entry name" value="Hexokinase_1"/>
    <property type="match status" value="1"/>
</dbReference>
<dbReference type="PROSITE" id="PS51748">
    <property type="entry name" value="HEXOKINASE_2"/>
    <property type="match status" value="1"/>
</dbReference>
<evidence type="ECO:0000256" key="4">
    <source>
        <dbReference type="ARBA" id="ARBA00022679"/>
    </source>
</evidence>
<evidence type="ECO:0000256" key="11">
    <source>
        <dbReference type="ARBA" id="ARBA00048160"/>
    </source>
</evidence>
<dbReference type="EMBL" id="JBANMG010000004">
    <property type="protein sequence ID" value="KAK6954813.1"/>
    <property type="molecule type" value="Genomic_DNA"/>
</dbReference>
<accession>A0AAX6MQV2</accession>
<keyword evidence="16" id="KW-1185">Reference proteome</keyword>
<protein>
    <recommendedName>
        <fullName evidence="12">Phosphotransferase</fullName>
        <ecNumber evidence="12">2.7.1.-</ecNumber>
    </recommendedName>
</protein>
<dbReference type="InterPro" id="IPR001312">
    <property type="entry name" value="Hexokinase"/>
</dbReference>